<evidence type="ECO:0000313" key="3">
    <source>
        <dbReference type="EMBL" id="CAF4114486.1"/>
    </source>
</evidence>
<dbReference type="PANTHER" id="PTHR36978">
    <property type="entry name" value="P-LOOP CONTAINING NUCLEOTIDE TRIPHOSPHATE HYDROLASE"/>
    <property type="match status" value="1"/>
</dbReference>
<proteinExistence type="predicted"/>
<dbReference type="Gene3D" id="3.40.50.300">
    <property type="entry name" value="P-loop containing nucleotide triphosphate hydrolases"/>
    <property type="match status" value="1"/>
</dbReference>
<keyword evidence="1" id="KW-0812">Transmembrane</keyword>
<dbReference type="Proteomes" id="UP000681722">
    <property type="component" value="Unassembled WGS sequence"/>
</dbReference>
<name>A0A815DJQ2_9BILA</name>
<dbReference type="EMBL" id="CAJOBC010035674">
    <property type="protein sequence ID" value="CAF4114486.1"/>
    <property type="molecule type" value="Genomic_DNA"/>
</dbReference>
<evidence type="ECO:0008006" key="5">
    <source>
        <dbReference type="Google" id="ProtNLM"/>
    </source>
</evidence>
<gene>
    <name evidence="2" type="ORF">GPM918_LOCUS28345</name>
    <name evidence="3" type="ORF">SRO942_LOCUS28840</name>
</gene>
<evidence type="ECO:0000256" key="1">
    <source>
        <dbReference type="SAM" id="Phobius"/>
    </source>
</evidence>
<dbReference type="InterPro" id="IPR040632">
    <property type="entry name" value="Sulfotransfer_4"/>
</dbReference>
<keyword evidence="1" id="KW-0472">Membrane</keyword>
<dbReference type="SUPFAM" id="SSF52540">
    <property type="entry name" value="P-loop containing nucleoside triphosphate hydrolases"/>
    <property type="match status" value="1"/>
</dbReference>
<dbReference type="AlphaFoldDB" id="A0A815DJQ2"/>
<reference evidence="2" key="1">
    <citation type="submission" date="2021-02" db="EMBL/GenBank/DDBJ databases">
        <authorList>
            <person name="Nowell W R."/>
        </authorList>
    </citation>
    <scope>NUCLEOTIDE SEQUENCE</scope>
</reference>
<evidence type="ECO:0000313" key="4">
    <source>
        <dbReference type="Proteomes" id="UP000663829"/>
    </source>
</evidence>
<dbReference type="Pfam" id="PF17784">
    <property type="entry name" value="Sulfotransfer_4"/>
    <property type="match status" value="1"/>
</dbReference>
<organism evidence="2 4">
    <name type="scientific">Didymodactylos carnosus</name>
    <dbReference type="NCBI Taxonomy" id="1234261"/>
    <lineage>
        <taxon>Eukaryota</taxon>
        <taxon>Metazoa</taxon>
        <taxon>Spiralia</taxon>
        <taxon>Gnathifera</taxon>
        <taxon>Rotifera</taxon>
        <taxon>Eurotatoria</taxon>
        <taxon>Bdelloidea</taxon>
        <taxon>Philodinida</taxon>
        <taxon>Philodinidae</taxon>
        <taxon>Didymodactylos</taxon>
    </lineage>
</organism>
<comment type="caution">
    <text evidence="2">The sequence shown here is derived from an EMBL/GenBank/DDBJ whole genome shotgun (WGS) entry which is preliminary data.</text>
</comment>
<sequence length="253" mass="30378">MINSADHHQKSKLRIIGAGFGRTGSKSLKIALKKLGYAKCYDMFEVLKCPEHSKFWLNAMDEGEQFDWEDLFHDYDATIEWPGFLFYQQLMVKYPDAKVILSVRDPDTWYQSIKESIYYARIVAFPARIVKRYDIFHYGWNCLNIYRLIFKLIWSKTFHNRFEDKQYTIDLFRKHNAQVQRVVPSERLLVFDVKQGWEPLCRFLDVQIPSEPFPHVNDRVQFNRRIQQENMIGWIIIFTFCFLGLLMSYRMVI</sequence>
<dbReference type="PANTHER" id="PTHR36978:SF4">
    <property type="entry name" value="P-LOOP CONTAINING NUCLEOSIDE TRIPHOSPHATE HYDROLASE PROTEIN"/>
    <property type="match status" value="1"/>
</dbReference>
<evidence type="ECO:0000313" key="2">
    <source>
        <dbReference type="EMBL" id="CAF1297375.1"/>
    </source>
</evidence>
<accession>A0A815DJQ2</accession>
<dbReference type="OrthoDB" id="272681at2759"/>
<protein>
    <recommendedName>
        <fullName evidence="5">Sulfotransferase family protein</fullName>
    </recommendedName>
</protein>
<dbReference type="EMBL" id="CAJNOQ010012321">
    <property type="protein sequence ID" value="CAF1297375.1"/>
    <property type="molecule type" value="Genomic_DNA"/>
</dbReference>
<keyword evidence="1" id="KW-1133">Transmembrane helix</keyword>
<dbReference type="InterPro" id="IPR027417">
    <property type="entry name" value="P-loop_NTPase"/>
</dbReference>
<dbReference type="Proteomes" id="UP000663829">
    <property type="component" value="Unassembled WGS sequence"/>
</dbReference>
<keyword evidence="4" id="KW-1185">Reference proteome</keyword>
<feature type="transmembrane region" description="Helical" evidence="1">
    <location>
        <begin position="231"/>
        <end position="249"/>
    </location>
</feature>